<dbReference type="RefSeq" id="XP_066702792.1">
    <property type="nucleotide sequence ID" value="XM_066840165.1"/>
</dbReference>
<gene>
    <name evidence="2" type="ORF">PG986_003943</name>
</gene>
<reference evidence="2 3" key="1">
    <citation type="submission" date="2023-01" db="EMBL/GenBank/DDBJ databases">
        <title>Analysis of 21 Apiospora genomes using comparative genomics revels a genus with tremendous synthesis potential of carbohydrate active enzymes and secondary metabolites.</title>
        <authorList>
            <person name="Sorensen T."/>
        </authorList>
    </citation>
    <scope>NUCLEOTIDE SEQUENCE [LARGE SCALE GENOMIC DNA]</scope>
    <source>
        <strain evidence="2 3">CBS 24483</strain>
    </source>
</reference>
<sequence length="768" mass="87416">MVEAWTSDMKAVMPSIARGIRCFALLVGVDHYDKGRPDKQRMSDDGTPFRLPDLLGCVNDIELVDCVLEKHFDFHEKIILVSSHGNDQTKIQPTFRNIKQQFHRLSQRACEGDVFYFHFSGLGASLTTVDSESGHPKKKEHIFPMDYCLGEPAIRVSQLLACLEELGSRGVQVFAFLDASFGIYKSYSQHDFSTNSNRAPHFHSAPCNGEPDHEPFQKEWAHQGHHRDTPGDGAESLGVTYLSSCAAEGGVAFEVRQSTSNYSERMYGLCTFLFYKHVHNIWRNGEVLSYHALCDTVFDDIKDTTRAEARTQRPRLLGQGDKLFLGDKEHPLERLALRVTIADQTATMSAGSLRGIKVGMVFISRQVVPSITFTVEDVNAFTSRVRINEMSSNPSQDGTPWAEHTLYLRYMPEELTKRSEAFSINPFDVHWPQQYRRLKVTHYQPVAGNYLDVFVDADNRVIEHETDFLKKLGNHFLGEVRVSPISIRDWKSLRPRNGVLIKYHNVGRFGEIELDGLDVFLEAGKAISRWRAWYLNGAVGKYNRVRQTLKTLTPRTLDQAYEMNAVSFEGILGFQQIYRMPRVAAPVMPSPFYVGIKFPGLLTIHNTSGRILYLAILLFASNFSITQFRSGRSRKRDTMVLHPGKTTIPVASWKGAPFSICNGLRELTLERASTEPQQTGPGELPEEWLYVLRLFVTTDNHASFKNWRMPGIGDKSEFPILEDEERFDYWSKDIRVVVPLDDMATLRSVADILQYHSKRRSGRKGERE</sequence>
<comment type="similarity">
    <text evidence="1">Belongs to the peptidase C14B family.</text>
</comment>
<dbReference type="GeneID" id="92073227"/>
<name>A0ABR1QL64_9PEZI</name>
<evidence type="ECO:0000256" key="1">
    <source>
        <dbReference type="ARBA" id="ARBA00009005"/>
    </source>
</evidence>
<dbReference type="PANTHER" id="PTHR48104:SF30">
    <property type="entry name" value="METACASPASE-1"/>
    <property type="match status" value="1"/>
</dbReference>
<comment type="caution">
    <text evidence="2">The sequence shown here is derived from an EMBL/GenBank/DDBJ whole genome shotgun (WGS) entry which is preliminary data.</text>
</comment>
<dbReference type="Proteomes" id="UP001391051">
    <property type="component" value="Unassembled WGS sequence"/>
</dbReference>
<dbReference type="InterPro" id="IPR050452">
    <property type="entry name" value="Metacaspase"/>
</dbReference>
<dbReference type="Gene3D" id="3.40.50.12660">
    <property type="match status" value="1"/>
</dbReference>
<accession>A0ABR1QL64</accession>
<protein>
    <submittedName>
        <fullName evidence="2">Uncharacterized protein</fullName>
    </submittedName>
</protein>
<evidence type="ECO:0000313" key="2">
    <source>
        <dbReference type="EMBL" id="KAK7959089.1"/>
    </source>
</evidence>
<dbReference type="EMBL" id="JAQQWE010000003">
    <property type="protein sequence ID" value="KAK7959089.1"/>
    <property type="molecule type" value="Genomic_DNA"/>
</dbReference>
<proteinExistence type="inferred from homology"/>
<organism evidence="2 3">
    <name type="scientific">Apiospora aurea</name>
    <dbReference type="NCBI Taxonomy" id="335848"/>
    <lineage>
        <taxon>Eukaryota</taxon>
        <taxon>Fungi</taxon>
        <taxon>Dikarya</taxon>
        <taxon>Ascomycota</taxon>
        <taxon>Pezizomycotina</taxon>
        <taxon>Sordariomycetes</taxon>
        <taxon>Xylariomycetidae</taxon>
        <taxon>Amphisphaeriales</taxon>
        <taxon>Apiosporaceae</taxon>
        <taxon>Apiospora</taxon>
    </lineage>
</organism>
<keyword evidence="3" id="KW-1185">Reference proteome</keyword>
<dbReference type="PANTHER" id="PTHR48104">
    <property type="entry name" value="METACASPASE-4"/>
    <property type="match status" value="1"/>
</dbReference>
<evidence type="ECO:0000313" key="3">
    <source>
        <dbReference type="Proteomes" id="UP001391051"/>
    </source>
</evidence>